<dbReference type="AlphaFoldDB" id="A0A3S4XET1"/>
<dbReference type="Pfam" id="PF11236">
    <property type="entry name" value="DUF3037"/>
    <property type="match status" value="1"/>
</dbReference>
<accession>A0A3S4XET1</accession>
<dbReference type="InterPro" id="IPR021398">
    <property type="entry name" value="DUF3037"/>
</dbReference>
<reference evidence="1 2" key="1">
    <citation type="submission" date="2018-06" db="EMBL/GenBank/DDBJ databases">
        <authorList>
            <consortium name="Pathogen Informatics"/>
            <person name="Doyle S."/>
        </authorList>
    </citation>
    <scope>NUCLEOTIDE SEQUENCE [LARGE SCALE GENOMIC DNA]</scope>
    <source>
        <strain evidence="1 2">NCTC10254</strain>
    </source>
</reference>
<evidence type="ECO:0000313" key="2">
    <source>
        <dbReference type="Proteomes" id="UP000249886"/>
    </source>
</evidence>
<dbReference type="RefSeq" id="WP_005519406.1">
    <property type="nucleotide sequence ID" value="NZ_CAJPQJ010000006.1"/>
</dbReference>
<protein>
    <submittedName>
        <fullName evidence="1">Uncharacterized protein</fullName>
    </submittedName>
</protein>
<organism evidence="1 2">
    <name type="scientific">Corynebacterium matruchotii</name>
    <dbReference type="NCBI Taxonomy" id="43768"/>
    <lineage>
        <taxon>Bacteria</taxon>
        <taxon>Bacillati</taxon>
        <taxon>Actinomycetota</taxon>
        <taxon>Actinomycetes</taxon>
        <taxon>Mycobacteriales</taxon>
        <taxon>Corynebacteriaceae</taxon>
        <taxon>Corynebacterium</taxon>
    </lineage>
</organism>
<comment type="caution">
    <text evidence="1">The sequence shown here is derived from an EMBL/GenBank/DDBJ whole genome shotgun (WGS) entry which is preliminary data.</text>
</comment>
<dbReference type="EMBL" id="UARK01000001">
    <property type="protein sequence ID" value="SPW24255.1"/>
    <property type="molecule type" value="Genomic_DNA"/>
</dbReference>
<sequence length="283" mass="32125">MKLRYWTVRAVPSANSITTIGIGVIVEDMATGEIAARFKKDSSQLAYMESQQSIMRLADELEQHVVHLACQHHRHSIGHELSVNGYLASLMDYWNNMLIIDEPKQVDSTSIEQATQLLFVTLIGDEHYLEHSQLEIQARDMVKATYRRHKQLEKNMYLPASVDVDGFEIPLNLVIIKNANVFELNSVFSFESLHPQETISMVEAWTLKIDKLRTKGGRLHTDNHVISLAKDTDITAVYWPPKTPRQHEVFDSVTVPWAGLGITDIPLAETDEHAGELAKRLDQ</sequence>
<proteinExistence type="predicted"/>
<dbReference type="Proteomes" id="UP000249886">
    <property type="component" value="Unassembled WGS sequence"/>
</dbReference>
<gene>
    <name evidence="1" type="ORF">NCTC10254_00625</name>
</gene>
<name>A0A3S4XET1_9CORY</name>
<evidence type="ECO:0000313" key="1">
    <source>
        <dbReference type="EMBL" id="SPW24255.1"/>
    </source>
</evidence>
<dbReference type="GeneID" id="84572952"/>